<sequence>MKQATTAAAASKSRRKLLLAGTALALPAFAIRNAWAQNKVLRISTYTGPQAEYVRKYIIPAFEKKYGCKVLQTESATLANIAVMRTQRDNPQYSVMMMDDLGIPIAKDEKLIAQLPKDKIPNLANVFPRYVLNDAYGTAFSVSAIAPWYNPTLGSPINSFADLWSDELKGQFMMTTPKLSMSVTLLVAAAALATGKPIAQAQYELDAGWAKMTALKPNVQTIYEVAGTAVLQISQGQAIAAGPDFSKSIYPYMAQGAPVRFSNPTEGAFAGINCLTLVNNAPEPDLGAAFIDMSLSNEFQKGMAEYIYAAPAVKGIDLVDKVAKLVPYPDEKINTLHNLDWAYINPRRSAIIDKFNQVFGA</sequence>
<dbReference type="OrthoDB" id="305758at2"/>
<evidence type="ECO:0008006" key="5">
    <source>
        <dbReference type="Google" id="ProtNLM"/>
    </source>
</evidence>
<keyword evidence="4" id="KW-1185">Reference proteome</keyword>
<accession>A0A261SJK5</accession>
<evidence type="ECO:0000313" key="4">
    <source>
        <dbReference type="Proteomes" id="UP000216020"/>
    </source>
</evidence>
<dbReference type="Pfam" id="PF13416">
    <property type="entry name" value="SBP_bac_8"/>
    <property type="match status" value="1"/>
</dbReference>
<reference evidence="4" key="1">
    <citation type="submission" date="2017-05" db="EMBL/GenBank/DDBJ databases">
        <title>Complete and WGS of Bordetella genogroups.</title>
        <authorList>
            <person name="Spilker T."/>
            <person name="Lipuma J."/>
        </authorList>
    </citation>
    <scope>NUCLEOTIDE SEQUENCE [LARGE SCALE GENOMIC DNA]</scope>
    <source>
        <strain evidence="4">AU16122</strain>
    </source>
</reference>
<dbReference type="AlphaFoldDB" id="A0A261SJK5"/>
<organism evidence="3 4">
    <name type="scientific">Bordetella genomosp. 10</name>
    <dbReference type="NCBI Taxonomy" id="1416804"/>
    <lineage>
        <taxon>Bacteria</taxon>
        <taxon>Pseudomonadati</taxon>
        <taxon>Pseudomonadota</taxon>
        <taxon>Betaproteobacteria</taxon>
        <taxon>Burkholderiales</taxon>
        <taxon>Alcaligenaceae</taxon>
        <taxon>Bordetella</taxon>
    </lineage>
</organism>
<name>A0A261SJK5_9BORD</name>
<dbReference type="GO" id="GO:0015888">
    <property type="term" value="P:thiamine transport"/>
    <property type="evidence" value="ECO:0007669"/>
    <property type="project" value="TreeGrafter"/>
</dbReference>
<evidence type="ECO:0000256" key="1">
    <source>
        <dbReference type="ARBA" id="ARBA00022729"/>
    </source>
</evidence>
<dbReference type="GO" id="GO:0030975">
    <property type="term" value="F:thiamine binding"/>
    <property type="evidence" value="ECO:0007669"/>
    <property type="project" value="TreeGrafter"/>
</dbReference>
<dbReference type="GO" id="GO:0030976">
    <property type="term" value="F:thiamine pyrophosphate binding"/>
    <property type="evidence" value="ECO:0007669"/>
    <property type="project" value="TreeGrafter"/>
</dbReference>
<gene>
    <name evidence="3" type="ORF">CAL29_01930</name>
</gene>
<dbReference type="PANTHER" id="PTHR30006:SF2">
    <property type="entry name" value="ABC TRANSPORTER SUBSTRATE-BINDING PROTEIN"/>
    <property type="match status" value="1"/>
</dbReference>
<dbReference type="InterPro" id="IPR006059">
    <property type="entry name" value="SBP"/>
</dbReference>
<keyword evidence="1 2" id="KW-0732">Signal</keyword>
<dbReference type="SUPFAM" id="SSF53850">
    <property type="entry name" value="Periplasmic binding protein-like II"/>
    <property type="match status" value="1"/>
</dbReference>
<dbReference type="RefSeq" id="WP_094851318.1">
    <property type="nucleotide sequence ID" value="NZ_NEVM01000001.1"/>
</dbReference>
<feature type="signal peptide" evidence="2">
    <location>
        <begin position="1"/>
        <end position="36"/>
    </location>
</feature>
<proteinExistence type="predicted"/>
<evidence type="ECO:0000256" key="2">
    <source>
        <dbReference type="SAM" id="SignalP"/>
    </source>
</evidence>
<evidence type="ECO:0000313" key="3">
    <source>
        <dbReference type="EMBL" id="OZI37211.1"/>
    </source>
</evidence>
<protein>
    <recommendedName>
        <fullName evidence="5">ABC transporter substrate-binding protein</fullName>
    </recommendedName>
</protein>
<dbReference type="EMBL" id="NEVM01000001">
    <property type="protein sequence ID" value="OZI37211.1"/>
    <property type="molecule type" value="Genomic_DNA"/>
</dbReference>
<comment type="caution">
    <text evidence="3">The sequence shown here is derived from an EMBL/GenBank/DDBJ whole genome shotgun (WGS) entry which is preliminary data.</text>
</comment>
<dbReference type="Gene3D" id="3.40.190.10">
    <property type="entry name" value="Periplasmic binding protein-like II"/>
    <property type="match status" value="2"/>
</dbReference>
<feature type="chain" id="PRO_5012469870" description="ABC transporter substrate-binding protein" evidence="2">
    <location>
        <begin position="37"/>
        <end position="361"/>
    </location>
</feature>
<dbReference type="Proteomes" id="UP000216020">
    <property type="component" value="Unassembled WGS sequence"/>
</dbReference>
<dbReference type="GO" id="GO:0030288">
    <property type="term" value="C:outer membrane-bounded periplasmic space"/>
    <property type="evidence" value="ECO:0007669"/>
    <property type="project" value="TreeGrafter"/>
</dbReference>
<dbReference type="PANTHER" id="PTHR30006">
    <property type="entry name" value="THIAMINE-BINDING PERIPLASMIC PROTEIN-RELATED"/>
    <property type="match status" value="1"/>
</dbReference>